<dbReference type="EMBL" id="CAKASE010000050">
    <property type="protein sequence ID" value="CAG9564232.1"/>
    <property type="molecule type" value="Genomic_DNA"/>
</dbReference>
<dbReference type="Proteomes" id="UP000789524">
    <property type="component" value="Unassembled WGS sequence"/>
</dbReference>
<reference evidence="2" key="1">
    <citation type="submission" date="2021-09" db="EMBL/GenBank/DDBJ databases">
        <authorList>
            <person name="Martin H S."/>
        </authorList>
    </citation>
    <scope>NUCLEOTIDE SEQUENCE</scope>
</reference>
<protein>
    <submittedName>
        <fullName evidence="2">(African queen) hypothetical protein</fullName>
    </submittedName>
</protein>
<evidence type="ECO:0000313" key="4">
    <source>
        <dbReference type="Proteomes" id="UP000789524"/>
    </source>
</evidence>
<evidence type="ECO:0000313" key="2">
    <source>
        <dbReference type="EMBL" id="CAG9564232.1"/>
    </source>
</evidence>
<feature type="region of interest" description="Disordered" evidence="1">
    <location>
        <begin position="99"/>
        <end position="126"/>
    </location>
</feature>
<proteinExistence type="predicted"/>
<gene>
    <name evidence="2" type="ORF">DCHRY22_LOCUS5247</name>
    <name evidence="3" type="ORF">DCHRY22_LOCUS6795</name>
</gene>
<accession>A0A8J2QJD6</accession>
<evidence type="ECO:0000313" key="3">
    <source>
        <dbReference type="EMBL" id="CAG9566073.1"/>
    </source>
</evidence>
<sequence length="488" mass="56510">MESEAQDSTSNVIQTSRKSLYMIFKESPAKNLDDKVSFMENKLREMMKCPRNEFQTLGHDLRHFKSDLKKRWVSCNYIEDRFMKKNERWLSNSIPVHTWKQNTKPGRPSKDFQELTDRSKRRKTKQLREEVPVEVLTFAASVSQNVSGNAAASKLIKDATSSPTRAKRYRKVINTTLEPKIKKYTPDEALRIFIEGGFTRKQWELLHKSTKGIFPCYTLIREAKKLCYPKPEAIQVTETCVEVVLQDLLDHTAKRLCLYLEDVLQNCTTKELKNLELISKWGCDGSHQTPYQQKFLDSSHDDSHIFQSSLVPLRLQSHIGNKMKTLWQNPTPSSTRFCRPIRIRFLHETVDITNDEIKYVEDQTKQLVRTEIENHYRGTFVRHTLLPTMVDAKICNAATSTSSTMRCYICGKTSKAFNDLENLNAEDPQSLRFGLLLLTSDPFISCLRKLNPSKSQPFMRETIELIEPEELDSEVDQLTSLAYSDESD</sequence>
<feature type="compositionally biased region" description="Basic and acidic residues" evidence="1">
    <location>
        <begin position="108"/>
        <end position="118"/>
    </location>
</feature>
<organism evidence="2 4">
    <name type="scientific">Danaus chrysippus</name>
    <name type="common">African queen</name>
    <dbReference type="NCBI Taxonomy" id="151541"/>
    <lineage>
        <taxon>Eukaryota</taxon>
        <taxon>Metazoa</taxon>
        <taxon>Ecdysozoa</taxon>
        <taxon>Arthropoda</taxon>
        <taxon>Hexapoda</taxon>
        <taxon>Insecta</taxon>
        <taxon>Pterygota</taxon>
        <taxon>Neoptera</taxon>
        <taxon>Endopterygota</taxon>
        <taxon>Lepidoptera</taxon>
        <taxon>Glossata</taxon>
        <taxon>Ditrysia</taxon>
        <taxon>Papilionoidea</taxon>
        <taxon>Nymphalidae</taxon>
        <taxon>Danainae</taxon>
        <taxon>Danaini</taxon>
        <taxon>Danaina</taxon>
        <taxon>Danaus</taxon>
        <taxon>Anosia</taxon>
    </lineage>
</organism>
<dbReference type="EMBL" id="CAKASE010000055">
    <property type="protein sequence ID" value="CAG9566073.1"/>
    <property type="molecule type" value="Genomic_DNA"/>
</dbReference>
<dbReference type="AlphaFoldDB" id="A0A8J2QJD6"/>
<keyword evidence="4" id="KW-1185">Reference proteome</keyword>
<comment type="caution">
    <text evidence="2">The sequence shown here is derived from an EMBL/GenBank/DDBJ whole genome shotgun (WGS) entry which is preliminary data.</text>
</comment>
<evidence type="ECO:0000256" key="1">
    <source>
        <dbReference type="SAM" id="MobiDB-lite"/>
    </source>
</evidence>
<dbReference type="OrthoDB" id="8193306at2759"/>
<name>A0A8J2QJD6_9NEOP</name>